<evidence type="ECO:0000313" key="1">
    <source>
        <dbReference type="EMBL" id="ADM27739.1"/>
    </source>
</evidence>
<proteinExistence type="predicted"/>
<organism evidence="1 2">
    <name type="scientific">Ignisphaera aggregans (strain DSM 17230 / JCM 13409 / AQ1.S1)</name>
    <dbReference type="NCBI Taxonomy" id="583356"/>
    <lineage>
        <taxon>Archaea</taxon>
        <taxon>Thermoproteota</taxon>
        <taxon>Thermoprotei</taxon>
        <taxon>Desulfurococcales</taxon>
        <taxon>Desulfurococcaceae</taxon>
        <taxon>Ignisphaera</taxon>
    </lineage>
</organism>
<dbReference type="Proteomes" id="UP000001304">
    <property type="component" value="Chromosome"/>
</dbReference>
<dbReference type="STRING" id="583356.Igag_0923"/>
<reference evidence="1 2" key="1">
    <citation type="journal article" date="2010" name="Stand. Genomic Sci.">
        <title>Complete genome sequence of Ignisphaera aggregans type strain (AQ1.S1).</title>
        <authorList>
            <person name="Goker M."/>
            <person name="Held B."/>
            <person name="Lapidus A."/>
            <person name="Nolan M."/>
            <person name="Spring S."/>
            <person name="Yasawong M."/>
            <person name="Lucas S."/>
            <person name="Glavina Del Rio T."/>
            <person name="Tice H."/>
            <person name="Cheng J.F."/>
            <person name="Goodwin L."/>
            <person name="Tapia R."/>
            <person name="Pitluck S."/>
            <person name="Liolios K."/>
            <person name="Ivanova N."/>
            <person name="Mavromatis K."/>
            <person name="Mikhailova N."/>
            <person name="Pati A."/>
            <person name="Chen A."/>
            <person name="Palaniappan K."/>
            <person name="Brambilla E."/>
            <person name="Land M."/>
            <person name="Hauser L."/>
            <person name="Chang Y.J."/>
            <person name="Jeffries C.D."/>
            <person name="Brettin T."/>
            <person name="Detter J.C."/>
            <person name="Han C."/>
            <person name="Rohde M."/>
            <person name="Sikorski J."/>
            <person name="Woyke T."/>
            <person name="Bristow J."/>
            <person name="Eisen J.A."/>
            <person name="Markowitz V."/>
            <person name="Hugenholtz P."/>
            <person name="Kyrpides N.C."/>
            <person name="Klenk H.P."/>
        </authorList>
    </citation>
    <scope>NUCLEOTIDE SEQUENCE [LARGE SCALE GENOMIC DNA]</scope>
    <source>
        <strain evidence="2">DSM 17230 / JCM 13409 / AQ1.S1</strain>
    </source>
</reference>
<dbReference type="KEGG" id="iag:Igag_0923"/>
<dbReference type="EMBL" id="CP002098">
    <property type="protein sequence ID" value="ADM27739.1"/>
    <property type="molecule type" value="Genomic_DNA"/>
</dbReference>
<gene>
    <name evidence="1" type="ordered locus">Igag_0923</name>
</gene>
<name>E0STX3_IGNAA</name>
<dbReference type="InterPro" id="IPR009260">
    <property type="entry name" value="CRISPR-ass_Csa1"/>
</dbReference>
<dbReference type="Pfam" id="PF06023">
    <property type="entry name" value="Csa1"/>
    <property type="match status" value="2"/>
</dbReference>
<sequence length="297" mass="34214">MGVLMGKDRGLLYVIGLCLRVREKSFLWICFVRWFDMLPRWVWDYVRATAGDGMYAEVRGWRFDVVGSRFRARPSISEVASPCPTKRDVYLRRVLHTYVDSQVLRLGRAVHEVFLLPFRYRGRDIEWLYGMFRRSLKDYADLRGYWKAFESVFRKSLALSMIAEEEQMPISVEPYIPGGAIGLSDFVRPDLMVGFMPIDITLSLGGNSLERKELALAGYALAIEAWSGNPVDIGITIGISINSDVRFQWRVVRIDDSLRRRFIEARDDVARIIEYGEDPGKPSQCLKMCPFREVCGV</sequence>
<dbReference type="NCBIfam" id="TIGR01896">
    <property type="entry name" value="cas_AF1879"/>
    <property type="match status" value="1"/>
</dbReference>
<keyword evidence="2" id="KW-1185">Reference proteome</keyword>
<protein>
    <submittedName>
        <fullName evidence="1">CRISPR-associated protein, Csa1 family</fullName>
    </submittedName>
</protein>
<dbReference type="AlphaFoldDB" id="E0STX3"/>
<evidence type="ECO:0000313" key="2">
    <source>
        <dbReference type="Proteomes" id="UP000001304"/>
    </source>
</evidence>
<dbReference type="BioCyc" id="IAGG583356:GHAH-906-MONOMER"/>
<accession>E0STX3</accession>
<dbReference type="HOGENOM" id="CLU_905009_0_0_2"/>